<dbReference type="CDD" id="cd00590">
    <property type="entry name" value="RRM_SF"/>
    <property type="match status" value="1"/>
</dbReference>
<evidence type="ECO:0000256" key="2">
    <source>
        <dbReference type="SAM" id="MobiDB-lite"/>
    </source>
</evidence>
<dbReference type="PROSITE" id="PS50882">
    <property type="entry name" value="YTH"/>
    <property type="match status" value="1"/>
</dbReference>
<dbReference type="SUPFAM" id="SSF54928">
    <property type="entry name" value="RNA-binding domain, RBD"/>
    <property type="match status" value="1"/>
</dbReference>
<dbReference type="InterPro" id="IPR035979">
    <property type="entry name" value="RBD_domain_sf"/>
</dbReference>
<dbReference type="GeneID" id="26810663"/>
<feature type="compositionally biased region" description="Low complexity" evidence="2">
    <location>
        <begin position="20"/>
        <end position="36"/>
    </location>
</feature>
<accession>A0A0L1IXE2</accession>
<feature type="compositionally biased region" description="Polar residues" evidence="2">
    <location>
        <begin position="1"/>
        <end position="12"/>
    </location>
</feature>
<dbReference type="RefSeq" id="XP_015404998.1">
    <property type="nucleotide sequence ID" value="XM_015554115.1"/>
</dbReference>
<evidence type="ECO:0000313" key="5">
    <source>
        <dbReference type="EMBL" id="KNG84075.1"/>
    </source>
</evidence>
<name>A0A0L1IXE2_ASPN3</name>
<dbReference type="PANTHER" id="PTHR12357">
    <property type="entry name" value="YTH YT521-B HOMOLOGY DOMAIN-CONTAINING"/>
    <property type="match status" value="1"/>
</dbReference>
<feature type="compositionally biased region" description="Polar residues" evidence="2">
    <location>
        <begin position="218"/>
        <end position="242"/>
    </location>
</feature>
<dbReference type="InterPro" id="IPR057720">
    <property type="entry name" value="RRM_YTH1"/>
</dbReference>
<comment type="caution">
    <text evidence="5">The sequence shown here is derived from an EMBL/GenBank/DDBJ whole genome shotgun (WGS) entry which is preliminary data.</text>
</comment>
<sequence length="623" mass="68704">MTNTADNASSGDSKPARATPGSPSSNPNKANSSATATQKSDTGFFQDSRPRNIHHHPEDTTYVRHNGLPFATLSMSGMRSALPGYQAPTVVFDRRVMSQHFVPTGPGHGVVYSSMHPLPLFPETTPNMNVHFNNLFPQAYSLHSHEQQQQQQQQQQQHISPQHTGYQPLGYSSPAHLGIPPARYEQTYYAPPTYAASHGQSAVQANVTIHLHPHRASHNTQENSSKTSATLSKRPMSRTSESGYDVSKTIVDGSTPMRSTQAQPSAMDAASHPINSTSTIAPRGPPRKPKQSGNALWVGNLPPGTDINELKDYFARDATKDVESVFLISKSNCAFVNYKTEVACLAALSRFHDTRFHGARLVCRLRRDSMSPAPQPDSSCCSSQADNGAVTIHNEQIGNMLVEKIADSKYSRPRMPNRYFIVKSLSMDDLELSRQSGIWATQAHNEGTLNQAYQTADNVYLVFSANKSGEYYGYARMVSPIQEDDGLSMEMLPRPNHIQAEPEDLDLTPTLATSTAPNGRIINDIVRGTVFWEADSSEDEGGNKIDKSVANVAEEVSESGFQSIGKPFRIQWLSTERVPFYRTRGLRNPWNANREIKIARDGTEIEPAVGERLVQLFHTPYPG</sequence>
<dbReference type="GO" id="GO:1990247">
    <property type="term" value="F:N6-methyladenosine-containing RNA reader activity"/>
    <property type="evidence" value="ECO:0007669"/>
    <property type="project" value="TreeGrafter"/>
</dbReference>
<gene>
    <name evidence="5" type="ORF">ANOM_008859</name>
</gene>
<dbReference type="InterPro" id="IPR007275">
    <property type="entry name" value="YTH_domain"/>
</dbReference>
<dbReference type="InterPro" id="IPR045168">
    <property type="entry name" value="YTH_prot"/>
</dbReference>
<feature type="region of interest" description="Disordered" evidence="2">
    <location>
        <begin position="142"/>
        <end position="177"/>
    </location>
</feature>
<evidence type="ECO:0000256" key="1">
    <source>
        <dbReference type="PROSITE-ProRule" id="PRU00176"/>
    </source>
</evidence>
<evidence type="ECO:0000259" key="3">
    <source>
        <dbReference type="PROSITE" id="PS50102"/>
    </source>
</evidence>
<dbReference type="GO" id="GO:0000398">
    <property type="term" value="P:mRNA splicing, via spliceosome"/>
    <property type="evidence" value="ECO:0007669"/>
    <property type="project" value="TreeGrafter"/>
</dbReference>
<feature type="region of interest" description="Disordered" evidence="2">
    <location>
        <begin position="1"/>
        <end position="60"/>
    </location>
</feature>
<dbReference type="GO" id="GO:0003729">
    <property type="term" value="F:mRNA binding"/>
    <property type="evidence" value="ECO:0007669"/>
    <property type="project" value="TreeGrafter"/>
</dbReference>
<dbReference type="InterPro" id="IPR000504">
    <property type="entry name" value="RRM_dom"/>
</dbReference>
<dbReference type="Gene3D" id="3.30.70.330">
    <property type="match status" value="1"/>
</dbReference>
<evidence type="ECO:0000259" key="4">
    <source>
        <dbReference type="PROSITE" id="PS50882"/>
    </source>
</evidence>
<keyword evidence="1" id="KW-0694">RNA-binding</keyword>
<dbReference type="Proteomes" id="UP000037505">
    <property type="component" value="Unassembled WGS sequence"/>
</dbReference>
<dbReference type="CDD" id="cd21134">
    <property type="entry name" value="YTH"/>
    <property type="match status" value="1"/>
</dbReference>
<feature type="domain" description="RRM" evidence="3">
    <location>
        <begin position="294"/>
        <end position="368"/>
    </location>
</feature>
<dbReference type="Pfam" id="PF04146">
    <property type="entry name" value="YTH"/>
    <property type="match status" value="1"/>
</dbReference>
<feature type="domain" description="YTH" evidence="4">
    <location>
        <begin position="417"/>
        <end position="617"/>
    </location>
</feature>
<keyword evidence="6" id="KW-1185">Reference proteome</keyword>
<dbReference type="Gene3D" id="3.10.590.10">
    <property type="entry name" value="ph1033 like domains"/>
    <property type="match status" value="1"/>
</dbReference>
<feature type="compositionally biased region" description="Low complexity" evidence="2">
    <location>
        <begin position="147"/>
        <end position="157"/>
    </location>
</feature>
<dbReference type="STRING" id="1509407.A0A0L1IXE2"/>
<feature type="region of interest" description="Disordered" evidence="2">
    <location>
        <begin position="214"/>
        <end position="300"/>
    </location>
</feature>
<dbReference type="PROSITE" id="PS50102">
    <property type="entry name" value="RRM"/>
    <property type="match status" value="1"/>
</dbReference>
<dbReference type="PANTHER" id="PTHR12357:SF3">
    <property type="entry name" value="YTH DOMAIN-CONTAINING PROTEIN 1"/>
    <property type="match status" value="1"/>
</dbReference>
<dbReference type="InterPro" id="IPR012677">
    <property type="entry name" value="Nucleotide-bd_a/b_plait_sf"/>
</dbReference>
<dbReference type="GO" id="GO:0005654">
    <property type="term" value="C:nucleoplasm"/>
    <property type="evidence" value="ECO:0007669"/>
    <property type="project" value="TreeGrafter"/>
</dbReference>
<dbReference type="GO" id="GO:0000381">
    <property type="term" value="P:regulation of alternative mRNA splicing, via spliceosome"/>
    <property type="evidence" value="ECO:0007669"/>
    <property type="project" value="TreeGrafter"/>
</dbReference>
<evidence type="ECO:0000313" key="6">
    <source>
        <dbReference type="Proteomes" id="UP000037505"/>
    </source>
</evidence>
<dbReference type="EMBL" id="JNOM01000229">
    <property type="protein sequence ID" value="KNG84075.1"/>
    <property type="molecule type" value="Genomic_DNA"/>
</dbReference>
<protein>
    <submittedName>
        <fullName evidence="5">Putative YT521-B-like splicing factor</fullName>
    </submittedName>
</protein>
<proteinExistence type="predicted"/>
<dbReference type="AlphaFoldDB" id="A0A0L1IXE2"/>
<dbReference type="Pfam" id="PF25701">
    <property type="entry name" value="RRM_YTH1"/>
    <property type="match status" value="1"/>
</dbReference>
<dbReference type="SMART" id="SM00360">
    <property type="entry name" value="RRM"/>
    <property type="match status" value="1"/>
</dbReference>
<reference evidence="5 6" key="1">
    <citation type="submission" date="2014-06" db="EMBL/GenBank/DDBJ databases">
        <title>The Genome of the Aflatoxigenic Filamentous Fungus Aspergillus nomius.</title>
        <authorList>
            <person name="Moore M.G."/>
            <person name="Shannon B.M."/>
            <person name="Brian M.M."/>
        </authorList>
    </citation>
    <scope>NUCLEOTIDE SEQUENCE [LARGE SCALE GENOMIC DNA]</scope>
    <source>
        <strain evidence="5 6">NRRL 13137</strain>
    </source>
</reference>
<organism evidence="5 6">
    <name type="scientific">Aspergillus nomiae NRRL (strain ATCC 15546 / NRRL 13137 / CBS 260.88 / M93)</name>
    <dbReference type="NCBI Taxonomy" id="1509407"/>
    <lineage>
        <taxon>Eukaryota</taxon>
        <taxon>Fungi</taxon>
        <taxon>Dikarya</taxon>
        <taxon>Ascomycota</taxon>
        <taxon>Pezizomycotina</taxon>
        <taxon>Eurotiomycetes</taxon>
        <taxon>Eurotiomycetidae</taxon>
        <taxon>Eurotiales</taxon>
        <taxon>Aspergillaceae</taxon>
        <taxon>Aspergillus</taxon>
        <taxon>Aspergillus subgen. Circumdati</taxon>
    </lineage>
</organism>
<dbReference type="OrthoDB" id="306690at2759"/>